<dbReference type="EMBL" id="KL197712">
    <property type="protein sequence ID" value="KDQ61881.1"/>
    <property type="molecule type" value="Genomic_DNA"/>
</dbReference>
<name>A0A067QH05_9AGAM</name>
<dbReference type="HOGENOM" id="CLU_019841_1_0_1"/>
<protein>
    <recommendedName>
        <fullName evidence="4">Alpha-type protein kinase domain-containing protein</fullName>
    </recommendedName>
</protein>
<dbReference type="InParanoid" id="A0A067QH05"/>
<evidence type="ECO:0000313" key="3">
    <source>
        <dbReference type="Proteomes" id="UP000027265"/>
    </source>
</evidence>
<dbReference type="AlphaFoldDB" id="A0A067QH05"/>
<dbReference type="Proteomes" id="UP000027265">
    <property type="component" value="Unassembled WGS sequence"/>
</dbReference>
<organism evidence="2 3">
    <name type="scientific">Jaapia argillacea MUCL 33604</name>
    <dbReference type="NCBI Taxonomy" id="933084"/>
    <lineage>
        <taxon>Eukaryota</taxon>
        <taxon>Fungi</taxon>
        <taxon>Dikarya</taxon>
        <taxon>Basidiomycota</taxon>
        <taxon>Agaricomycotina</taxon>
        <taxon>Agaricomycetes</taxon>
        <taxon>Agaricomycetidae</taxon>
        <taxon>Jaapiales</taxon>
        <taxon>Jaapiaceae</taxon>
        <taxon>Jaapia</taxon>
    </lineage>
</organism>
<dbReference type="SUPFAM" id="SSF56112">
    <property type="entry name" value="Protein kinase-like (PK-like)"/>
    <property type="match status" value="1"/>
</dbReference>
<dbReference type="Gene3D" id="3.20.200.10">
    <property type="entry name" value="MHCK/EF2 kinase"/>
    <property type="match status" value="1"/>
</dbReference>
<evidence type="ECO:0000313" key="2">
    <source>
        <dbReference type="EMBL" id="KDQ61881.1"/>
    </source>
</evidence>
<reference evidence="3" key="1">
    <citation type="journal article" date="2014" name="Proc. Natl. Acad. Sci. U.S.A.">
        <title>Extensive sampling of basidiomycete genomes demonstrates inadequacy of the white-rot/brown-rot paradigm for wood decay fungi.</title>
        <authorList>
            <person name="Riley R."/>
            <person name="Salamov A.A."/>
            <person name="Brown D.W."/>
            <person name="Nagy L.G."/>
            <person name="Floudas D."/>
            <person name="Held B.W."/>
            <person name="Levasseur A."/>
            <person name="Lombard V."/>
            <person name="Morin E."/>
            <person name="Otillar R."/>
            <person name="Lindquist E.A."/>
            <person name="Sun H."/>
            <person name="LaButti K.M."/>
            <person name="Schmutz J."/>
            <person name="Jabbour D."/>
            <person name="Luo H."/>
            <person name="Baker S.E."/>
            <person name="Pisabarro A.G."/>
            <person name="Walton J.D."/>
            <person name="Blanchette R.A."/>
            <person name="Henrissat B."/>
            <person name="Martin F."/>
            <person name="Cullen D."/>
            <person name="Hibbett D.S."/>
            <person name="Grigoriev I.V."/>
        </authorList>
    </citation>
    <scope>NUCLEOTIDE SEQUENCE [LARGE SCALE GENOMIC DNA]</scope>
    <source>
        <strain evidence="3">MUCL 33604</strain>
    </source>
</reference>
<keyword evidence="3" id="KW-1185">Reference proteome</keyword>
<dbReference type="OrthoDB" id="2757314at2759"/>
<feature type="region of interest" description="Disordered" evidence="1">
    <location>
        <begin position="355"/>
        <end position="415"/>
    </location>
</feature>
<feature type="region of interest" description="Disordered" evidence="1">
    <location>
        <begin position="166"/>
        <end position="206"/>
    </location>
</feature>
<sequence>MAPVMSRMSPPPGLDPPEAPERRLACPRCLLLEHGELKLCAGMGQVLQNYNRWYQRCPNCDFQDWHTPATPTDAIPEEIRVRFALLQSTRSPQPKQARDGAILCKDHDCLQSTNQPRRANKDCSRDPPRCANCCRKGPPVKCKAHGVFPSTGISSLPSTFFDPSVVTPASTRPSDHSQVNDPSSNMTNVSASPSPSLSPKGTSSTPVAVRSCARPLSEGYGNGWFEAQRLKLQISEKVEESRRLDSVLENKVTVRLWLSRSEDMFRINVSNRVAGKFVLAEHEELVDELTQRNVKLIEVYSMDEAQWVKQTFMLPVPVPVGRNARVLIRVPGVPTADCFGFEDELALLSQGCTLKRPRDAEDPGNRGKSRKTSAEHTVGFSHSPDESGSVDASINGNVHVSPHHAGSAPPSLYPPDLPPPAAADVKTFPFVYVCDMQLPMNFMEGIRDEVPRHFASAFCGVPFISSTFYKHRNIYQDACAFKIIDSFAKKGRVPDGKWSALVHRIKELQRFGLDSTAQDSPVIPTPSPTGPFSTGNSPSTEAMDVAPFAVLTTRFESFQWSEYGFGAEYSPQSTGIQAAISLQPECAGHLCDIYTMVVGTGQYSGIYAAKVVKRVPPVIRERFHNDDSLMFAESYRLSFGGDLANSFAVLATSRGVLTEAFQFVATFLVTSATERLSWVAQHWIQDLLPLNNTSLALRNTLGAFSHFTVTFGDKLYFDFQVAQLNGIVTIYDCKTATYVNLLPFSCISSDAVYSSSGDTSPFVEDYGSSSLAQFSRSHICNDVCVGLGLSSIQ</sequence>
<gene>
    <name evidence="2" type="ORF">JAAARDRAFT_55181</name>
</gene>
<feature type="compositionally biased region" description="Polar residues" evidence="1">
    <location>
        <begin position="167"/>
        <end position="206"/>
    </location>
</feature>
<proteinExistence type="predicted"/>
<evidence type="ECO:0000256" key="1">
    <source>
        <dbReference type="SAM" id="MobiDB-lite"/>
    </source>
</evidence>
<dbReference type="InterPro" id="IPR011009">
    <property type="entry name" value="Kinase-like_dom_sf"/>
</dbReference>
<accession>A0A067QH05</accession>
<feature type="compositionally biased region" description="Basic and acidic residues" evidence="1">
    <location>
        <begin position="356"/>
        <end position="365"/>
    </location>
</feature>
<evidence type="ECO:0008006" key="4">
    <source>
        <dbReference type="Google" id="ProtNLM"/>
    </source>
</evidence>